<keyword evidence="3" id="KW-1185">Reference proteome</keyword>
<organism evidence="2 3">
    <name type="scientific">Forsythia ovata</name>
    <dbReference type="NCBI Taxonomy" id="205694"/>
    <lineage>
        <taxon>Eukaryota</taxon>
        <taxon>Viridiplantae</taxon>
        <taxon>Streptophyta</taxon>
        <taxon>Embryophyta</taxon>
        <taxon>Tracheophyta</taxon>
        <taxon>Spermatophyta</taxon>
        <taxon>Magnoliopsida</taxon>
        <taxon>eudicotyledons</taxon>
        <taxon>Gunneridae</taxon>
        <taxon>Pentapetalae</taxon>
        <taxon>asterids</taxon>
        <taxon>lamiids</taxon>
        <taxon>Lamiales</taxon>
        <taxon>Oleaceae</taxon>
        <taxon>Forsythieae</taxon>
        <taxon>Forsythia</taxon>
    </lineage>
</organism>
<gene>
    <name evidence="2" type="ORF">Fot_35435</name>
</gene>
<dbReference type="Proteomes" id="UP001604277">
    <property type="component" value="Unassembled WGS sequence"/>
</dbReference>
<evidence type="ECO:0000313" key="2">
    <source>
        <dbReference type="EMBL" id="KAL2501587.1"/>
    </source>
</evidence>
<comment type="caution">
    <text evidence="2">The sequence shown here is derived from an EMBL/GenBank/DDBJ whole genome shotgun (WGS) entry which is preliminary data.</text>
</comment>
<feature type="compositionally biased region" description="Basic and acidic residues" evidence="1">
    <location>
        <begin position="144"/>
        <end position="160"/>
    </location>
</feature>
<feature type="region of interest" description="Disordered" evidence="1">
    <location>
        <begin position="110"/>
        <end position="187"/>
    </location>
</feature>
<protein>
    <submittedName>
        <fullName evidence="2">Uncharacterized protein</fullName>
    </submittedName>
</protein>
<proteinExistence type="predicted"/>
<accession>A0ABD1SLH8</accession>
<sequence>MKRNCKAQIEAYLEDDSISMENTKRCSTQGKDVKTSCSSIIYDQHISLMTLELLLLPAKFEIHNMMSRLSYIDCPLYKYEDEYCYNKSEKIAQLLFNPKFLGDSRKNITAATEGSSKAPHPPSNEVVINEPSARPSSQPTLKEFACKEKVPPKVPGDKVLTKPLTIARPSTSTSSAHEKGASKGSTA</sequence>
<reference evidence="3" key="1">
    <citation type="submission" date="2024-07" db="EMBL/GenBank/DDBJ databases">
        <title>Two chromosome-level genome assemblies of Korean endemic species Abeliophyllum distichum and Forsythia ovata (Oleaceae).</title>
        <authorList>
            <person name="Jang H."/>
        </authorList>
    </citation>
    <scope>NUCLEOTIDE SEQUENCE [LARGE SCALE GENOMIC DNA]</scope>
</reference>
<name>A0ABD1SLH8_9LAMI</name>
<dbReference type="EMBL" id="JBFOLJ010000010">
    <property type="protein sequence ID" value="KAL2501587.1"/>
    <property type="molecule type" value="Genomic_DNA"/>
</dbReference>
<dbReference type="AlphaFoldDB" id="A0ABD1SLH8"/>
<evidence type="ECO:0000313" key="3">
    <source>
        <dbReference type="Proteomes" id="UP001604277"/>
    </source>
</evidence>
<evidence type="ECO:0000256" key="1">
    <source>
        <dbReference type="SAM" id="MobiDB-lite"/>
    </source>
</evidence>